<feature type="compositionally biased region" description="Low complexity" evidence="1">
    <location>
        <begin position="1"/>
        <end position="15"/>
    </location>
</feature>
<proteinExistence type="predicted"/>
<reference evidence="2 3" key="1">
    <citation type="submission" date="2011-10" db="EMBL/GenBank/DDBJ databases">
        <authorList>
            <person name="Genoscope - CEA"/>
        </authorList>
    </citation>
    <scope>NUCLEOTIDE SEQUENCE [LARGE SCALE GENOMIC DNA]</scope>
    <source>
        <strain evidence="2 3">RCC 1105</strain>
    </source>
</reference>
<evidence type="ECO:0000313" key="3">
    <source>
        <dbReference type="Proteomes" id="UP000198341"/>
    </source>
</evidence>
<sequence length="265" mass="29725">MFTSSSASSSSRSSSFLLRNHPGGGKNDVGRCFLKKTRGSRSTSSFTRRQLRRRGNNNKSIAITECVTAKTALKEWSKTEKAIERGEQVLLFRKGGINDNNNGGFQILENQFVIFPTSFHSANNGGESDAMPDMKKGDSVPFSIVCRITRAWQTSDKSVIKALEKFHALREDEIVSRVNYKPNEPYSILEVRAYVLPKDEYALPADVEKYGGCKSWIEKLPFGIPDTTTLPPVLDQRDWLISQSDLKRKLEFLVATGVEIKELPI</sequence>
<protein>
    <recommendedName>
        <fullName evidence="4">DUF1802 family protein</fullName>
    </recommendedName>
</protein>
<accession>K8FAM7</accession>
<dbReference type="Pfam" id="PF08819">
    <property type="entry name" value="DUF1802"/>
    <property type="match status" value="1"/>
</dbReference>
<name>K8FAM7_9CHLO</name>
<evidence type="ECO:0000313" key="2">
    <source>
        <dbReference type="EMBL" id="CCO18673.1"/>
    </source>
</evidence>
<gene>
    <name evidence="2" type="ordered locus">Bathy11g03260</name>
</gene>
<dbReference type="RefSeq" id="XP_007510328.1">
    <property type="nucleotide sequence ID" value="XM_007510266.1"/>
</dbReference>
<evidence type="ECO:0008006" key="4">
    <source>
        <dbReference type="Google" id="ProtNLM"/>
    </source>
</evidence>
<evidence type="ECO:0000256" key="1">
    <source>
        <dbReference type="SAM" id="MobiDB-lite"/>
    </source>
</evidence>
<dbReference type="InterPro" id="IPR014923">
    <property type="entry name" value="DUF1802"/>
</dbReference>
<dbReference type="Proteomes" id="UP000198341">
    <property type="component" value="Chromosome 11"/>
</dbReference>
<organism evidence="2 3">
    <name type="scientific">Bathycoccus prasinos</name>
    <dbReference type="NCBI Taxonomy" id="41875"/>
    <lineage>
        <taxon>Eukaryota</taxon>
        <taxon>Viridiplantae</taxon>
        <taxon>Chlorophyta</taxon>
        <taxon>Mamiellophyceae</taxon>
        <taxon>Mamiellales</taxon>
        <taxon>Bathycoccaceae</taxon>
        <taxon>Bathycoccus</taxon>
    </lineage>
</organism>
<dbReference type="EMBL" id="FO082268">
    <property type="protein sequence ID" value="CCO18673.1"/>
    <property type="molecule type" value="Genomic_DNA"/>
</dbReference>
<keyword evidence="3" id="KW-1185">Reference proteome</keyword>
<dbReference type="AlphaFoldDB" id="K8FAM7"/>
<dbReference type="OrthoDB" id="567563at2759"/>
<dbReference type="KEGG" id="bpg:Bathy11g03260"/>
<dbReference type="eggNOG" id="ENOG502SPTM">
    <property type="taxonomic scope" value="Eukaryota"/>
</dbReference>
<dbReference type="GeneID" id="19013005"/>
<feature type="region of interest" description="Disordered" evidence="1">
    <location>
        <begin position="1"/>
        <end position="32"/>
    </location>
</feature>